<organism evidence="1 2">
    <name type="scientific">Polynucleobacter duraquae</name>
    <dbReference type="NCBI Taxonomy" id="1835254"/>
    <lineage>
        <taxon>Bacteria</taxon>
        <taxon>Pseudomonadati</taxon>
        <taxon>Pseudomonadota</taxon>
        <taxon>Betaproteobacteria</taxon>
        <taxon>Burkholderiales</taxon>
        <taxon>Burkholderiaceae</taxon>
        <taxon>Polynucleobacter</taxon>
    </lineage>
</organism>
<proteinExistence type="predicted"/>
<keyword evidence="2" id="KW-1185">Reference proteome</keyword>
<evidence type="ECO:0000313" key="1">
    <source>
        <dbReference type="EMBL" id="AKD24824.1"/>
    </source>
</evidence>
<dbReference type="EMBL" id="CP007501">
    <property type="protein sequence ID" value="AKD24824.1"/>
    <property type="molecule type" value="Genomic_DNA"/>
</dbReference>
<dbReference type="STRING" id="1835254.CL55_00004910"/>
<dbReference type="AlphaFoldDB" id="A0A0E3UZY9"/>
<protein>
    <submittedName>
        <fullName evidence="1">Uncharacterized protein</fullName>
    </submittedName>
</protein>
<dbReference type="PATRIC" id="fig|576611.7.peg.496"/>
<accession>A0A0E3UZY9</accession>
<name>A0A0E3UZY9_9BURK</name>
<evidence type="ECO:0000313" key="2">
    <source>
        <dbReference type="Proteomes" id="UP000061135"/>
    </source>
</evidence>
<sequence length="182" mass="21535">MSDIDNSASKKEDKLHPIEHLRLLRETTPLQKVINEIAGRQCIFFYNTSWVFDFSLNSSDQPWSVTKQVYFRNSRRHKCLAFALPYLVIQMKFFDEPKYLRAVVTYGEDVATMIGFMSQFIKQEKGTKVWAEKPGFDWEPWNISALFNHLLNADGRFNEIEFYRYTDAFHVKLKGSWEMINV</sequence>
<dbReference type="HOGENOM" id="CLU_1480741_0_0_4"/>
<dbReference type="KEGG" id="pdq:CL55_00004910"/>
<dbReference type="Proteomes" id="UP000061135">
    <property type="component" value="Chromosome"/>
</dbReference>
<gene>
    <name evidence="1" type="ORF">CL55_00004910</name>
</gene>
<reference evidence="1 2" key="1">
    <citation type="submission" date="2014-03" db="EMBL/GenBank/DDBJ databases">
        <title>Genome of Polynucleobacter strain MWH-MoK4.</title>
        <authorList>
            <person name="Hahn M.W."/>
        </authorList>
    </citation>
    <scope>NUCLEOTIDE SEQUENCE [LARGE SCALE GENOMIC DNA]</scope>
    <source>
        <strain evidence="1 2">MWH-MoK4</strain>
    </source>
</reference>